<dbReference type="PANTHER" id="PTHR31233">
    <property type="entry name" value="BICAUDAL D FAMILY MEMBER"/>
    <property type="match status" value="1"/>
</dbReference>
<keyword evidence="2" id="KW-0175">Coiled coil</keyword>
<sequence>SRQRAAARELAPMIDKDKEALMEEILKLKSLLSTKREQIATLRAVLKANKQAQCLLMKSVNAYEAPSI</sequence>
<comment type="similarity">
    <text evidence="1">Belongs to the BicD family.</text>
</comment>
<evidence type="ECO:0000313" key="3">
    <source>
        <dbReference type="EMBL" id="PNI28681.1"/>
    </source>
</evidence>
<evidence type="ECO:0000256" key="2">
    <source>
        <dbReference type="ARBA" id="ARBA00023054"/>
    </source>
</evidence>
<dbReference type="Proteomes" id="UP000236370">
    <property type="component" value="Unassembled WGS sequence"/>
</dbReference>
<protein>
    <submittedName>
        <fullName evidence="3">BICD1 isoform 7</fullName>
    </submittedName>
</protein>
<dbReference type="AlphaFoldDB" id="A0A2J8K104"/>
<dbReference type="PANTHER" id="PTHR31233:SF3">
    <property type="entry name" value="PROTEIN BICAUDAL D HOMOLOG 1"/>
    <property type="match status" value="1"/>
</dbReference>
<evidence type="ECO:0000256" key="1">
    <source>
        <dbReference type="ARBA" id="ARBA00010061"/>
    </source>
</evidence>
<feature type="non-terminal residue" evidence="3">
    <location>
        <position position="1"/>
    </location>
</feature>
<reference evidence="3 4" key="1">
    <citation type="submission" date="2017-12" db="EMBL/GenBank/DDBJ databases">
        <title>High-resolution comparative analysis of great ape genomes.</title>
        <authorList>
            <person name="Pollen A."/>
            <person name="Hastie A."/>
            <person name="Hormozdiari F."/>
            <person name="Dougherty M."/>
            <person name="Liu R."/>
            <person name="Chaisson M."/>
            <person name="Hoppe E."/>
            <person name="Hill C."/>
            <person name="Pang A."/>
            <person name="Hillier L."/>
            <person name="Baker C."/>
            <person name="Armstrong J."/>
            <person name="Shendure J."/>
            <person name="Paten B."/>
            <person name="Wilson R."/>
            <person name="Chao H."/>
            <person name="Schneider V."/>
            <person name="Ventura M."/>
            <person name="Kronenberg Z."/>
            <person name="Murali S."/>
            <person name="Gordon D."/>
            <person name="Cantsilieris S."/>
            <person name="Munson K."/>
            <person name="Nelson B."/>
            <person name="Raja A."/>
            <person name="Underwood J."/>
            <person name="Diekhans M."/>
            <person name="Fiddes I."/>
            <person name="Haussler D."/>
            <person name="Eichler E."/>
        </authorList>
    </citation>
    <scope>NUCLEOTIDE SEQUENCE [LARGE SCALE GENOMIC DNA]</scope>
    <source>
        <strain evidence="3">Yerkes chimp pedigree #C0471</strain>
    </source>
</reference>
<accession>A0A2J8K104</accession>
<proteinExistence type="inferred from homology"/>
<name>A0A2J8K104_PANTR</name>
<dbReference type="GO" id="GO:0070840">
    <property type="term" value="F:dynein complex binding"/>
    <property type="evidence" value="ECO:0007669"/>
    <property type="project" value="InterPro"/>
</dbReference>
<dbReference type="EMBL" id="NBAG03000401">
    <property type="protein sequence ID" value="PNI28681.1"/>
    <property type="molecule type" value="Genomic_DNA"/>
</dbReference>
<comment type="caution">
    <text evidence="3">The sequence shown here is derived from an EMBL/GenBank/DDBJ whole genome shotgun (WGS) entry which is preliminary data.</text>
</comment>
<dbReference type="Pfam" id="PF09730">
    <property type="entry name" value="BicD"/>
    <property type="match status" value="1"/>
</dbReference>
<dbReference type="GO" id="GO:0008093">
    <property type="term" value="F:cytoskeletal anchor activity"/>
    <property type="evidence" value="ECO:0007669"/>
    <property type="project" value="InterPro"/>
</dbReference>
<evidence type="ECO:0000313" key="4">
    <source>
        <dbReference type="Proteomes" id="UP000236370"/>
    </source>
</evidence>
<gene>
    <name evidence="3" type="ORF">CK820_G0042469</name>
</gene>
<dbReference type="InterPro" id="IPR018477">
    <property type="entry name" value="BICD"/>
</dbReference>
<organism evidence="3 4">
    <name type="scientific">Pan troglodytes</name>
    <name type="common">Chimpanzee</name>
    <dbReference type="NCBI Taxonomy" id="9598"/>
    <lineage>
        <taxon>Eukaryota</taxon>
        <taxon>Metazoa</taxon>
        <taxon>Chordata</taxon>
        <taxon>Craniata</taxon>
        <taxon>Vertebrata</taxon>
        <taxon>Euteleostomi</taxon>
        <taxon>Mammalia</taxon>
        <taxon>Eutheria</taxon>
        <taxon>Euarchontoglires</taxon>
        <taxon>Primates</taxon>
        <taxon>Haplorrhini</taxon>
        <taxon>Catarrhini</taxon>
        <taxon>Hominidae</taxon>
        <taxon>Pan</taxon>
    </lineage>
</organism>